<feature type="domain" description="Helix-turn-helix" evidence="1">
    <location>
        <begin position="41"/>
        <end position="85"/>
    </location>
</feature>
<dbReference type="Proteomes" id="UP000006050">
    <property type="component" value="Chromosome"/>
</dbReference>
<accession>I3Z652</accession>
<dbReference type="Pfam" id="PF12728">
    <property type="entry name" value="HTH_17"/>
    <property type="match status" value="1"/>
</dbReference>
<dbReference type="InterPro" id="IPR041657">
    <property type="entry name" value="HTH_17"/>
</dbReference>
<dbReference type="OrthoDB" id="1097811at2"/>
<name>I3Z652_BELBD</name>
<reference evidence="3" key="1">
    <citation type="submission" date="2012-06" db="EMBL/GenBank/DDBJ databases">
        <title>The complete genome of Belliella baltica DSM 15883.</title>
        <authorList>
            <person name="Lucas S."/>
            <person name="Copeland A."/>
            <person name="Lapidus A."/>
            <person name="Goodwin L."/>
            <person name="Pitluck S."/>
            <person name="Peters L."/>
            <person name="Mikhailova N."/>
            <person name="Davenport K."/>
            <person name="Kyrpides N."/>
            <person name="Mavromatis K."/>
            <person name="Pagani I."/>
            <person name="Ivanova N."/>
            <person name="Ovchinnikova G."/>
            <person name="Zeytun A."/>
            <person name="Detter J.C."/>
            <person name="Han C."/>
            <person name="Land M."/>
            <person name="Hauser L."/>
            <person name="Markowitz V."/>
            <person name="Cheng J.-F."/>
            <person name="Hugenholtz P."/>
            <person name="Woyke T."/>
            <person name="Wu D."/>
            <person name="Tindall B."/>
            <person name="Pomrenke H."/>
            <person name="Brambilla E."/>
            <person name="Klenk H.-P."/>
            <person name="Eisen J.A."/>
        </authorList>
    </citation>
    <scope>NUCLEOTIDE SEQUENCE [LARGE SCALE GENOMIC DNA]</scope>
    <source>
        <strain evidence="3">DSM 15883 / CIP 108006 / LMG 21964 / BA134</strain>
    </source>
</reference>
<dbReference type="KEGG" id="bbd:Belba_2153"/>
<organism evidence="2 3">
    <name type="scientific">Belliella baltica (strain DSM 15883 / CIP 108006 / LMG 21964 / BA134)</name>
    <dbReference type="NCBI Taxonomy" id="866536"/>
    <lineage>
        <taxon>Bacteria</taxon>
        <taxon>Pseudomonadati</taxon>
        <taxon>Bacteroidota</taxon>
        <taxon>Cytophagia</taxon>
        <taxon>Cytophagales</taxon>
        <taxon>Cyclobacteriaceae</taxon>
        <taxon>Belliella</taxon>
    </lineage>
</organism>
<proteinExistence type="predicted"/>
<dbReference type="RefSeq" id="WP_014772681.1">
    <property type="nucleotide sequence ID" value="NC_018010.1"/>
</dbReference>
<dbReference type="AlphaFoldDB" id="I3Z652"/>
<evidence type="ECO:0000313" key="2">
    <source>
        <dbReference type="EMBL" id="AFL84720.1"/>
    </source>
</evidence>
<dbReference type="SUPFAM" id="SSF46955">
    <property type="entry name" value="Putative DNA-binding domain"/>
    <property type="match status" value="1"/>
</dbReference>
<dbReference type="STRING" id="866536.Belba_2153"/>
<sequence length="91" mass="10669">MNNLIFSPIEKGQLIEELAAAVADKIRKENQKNYPSLEDEYLTVKEVMILLKRSRNTISNWTREGILQEHEFNNSKYYLKSEILAAGRRKK</sequence>
<protein>
    <recommendedName>
        <fullName evidence="1">Helix-turn-helix domain-containing protein</fullName>
    </recommendedName>
</protein>
<gene>
    <name evidence="2" type="ordered locus">Belba_2153</name>
</gene>
<evidence type="ECO:0000313" key="3">
    <source>
        <dbReference type="Proteomes" id="UP000006050"/>
    </source>
</evidence>
<dbReference type="EMBL" id="CP003281">
    <property type="protein sequence ID" value="AFL84720.1"/>
    <property type="molecule type" value="Genomic_DNA"/>
</dbReference>
<dbReference type="HOGENOM" id="CLU_2421038_0_0_10"/>
<evidence type="ECO:0000259" key="1">
    <source>
        <dbReference type="Pfam" id="PF12728"/>
    </source>
</evidence>
<dbReference type="InterPro" id="IPR009061">
    <property type="entry name" value="DNA-bd_dom_put_sf"/>
</dbReference>
<keyword evidence="3" id="KW-1185">Reference proteome</keyword>